<protein>
    <submittedName>
        <fullName evidence="1">Translation machinery-associated protein 16</fullName>
    </submittedName>
</protein>
<organism evidence="1 2">
    <name type="scientific">Zalaria obscura</name>
    <dbReference type="NCBI Taxonomy" id="2024903"/>
    <lineage>
        <taxon>Eukaryota</taxon>
        <taxon>Fungi</taxon>
        <taxon>Dikarya</taxon>
        <taxon>Ascomycota</taxon>
        <taxon>Pezizomycotina</taxon>
        <taxon>Dothideomycetes</taxon>
        <taxon>Dothideomycetidae</taxon>
        <taxon>Dothideales</taxon>
        <taxon>Zalariaceae</taxon>
        <taxon>Zalaria</taxon>
    </lineage>
</organism>
<reference evidence="1" key="1">
    <citation type="submission" date="2024-02" db="EMBL/GenBank/DDBJ databases">
        <title>Metagenome Assembled Genome of Zalaria obscura JY119.</title>
        <authorList>
            <person name="Vighnesh L."/>
            <person name="Jagadeeshwari U."/>
            <person name="Venkata Ramana C."/>
            <person name="Sasikala C."/>
        </authorList>
    </citation>
    <scope>NUCLEOTIDE SEQUENCE</scope>
    <source>
        <strain evidence="1">JY119</strain>
    </source>
</reference>
<evidence type="ECO:0000313" key="2">
    <source>
        <dbReference type="Proteomes" id="UP001320706"/>
    </source>
</evidence>
<comment type="caution">
    <text evidence="1">The sequence shown here is derived from an EMBL/GenBank/DDBJ whole genome shotgun (WGS) entry which is preliminary data.</text>
</comment>
<gene>
    <name evidence="1" type="primary">TMA16</name>
    <name evidence="1" type="ORF">M8818_000233</name>
</gene>
<dbReference type="EMBL" id="JAMKPW020000001">
    <property type="protein sequence ID" value="KAK8222065.1"/>
    <property type="molecule type" value="Genomic_DNA"/>
</dbReference>
<name>A0ACC3SP18_9PEZI</name>
<proteinExistence type="predicted"/>
<keyword evidence="2" id="KW-1185">Reference proteome</keyword>
<evidence type="ECO:0000313" key="1">
    <source>
        <dbReference type="EMBL" id="KAK8222065.1"/>
    </source>
</evidence>
<dbReference type="Proteomes" id="UP001320706">
    <property type="component" value="Unassembled WGS sequence"/>
</dbReference>
<sequence>MPSSYAKVQKHVSKKKGSKINALHENSRDSQRLRRAVGRDDKISRAAAVREKANEGFLLRILFFQDHIPQPIAPLPEAEIHALIVEYLKREDEALAALKAERRPGRPMSTRQQVLEQLQATEQKEYEAGYWMPDMTDENNLKQLEAWKGNWGGLGQVKFVRVEKNGVIKESAFPPKGAA</sequence>
<accession>A0ACC3SP18</accession>